<keyword evidence="2" id="KW-1185">Reference proteome</keyword>
<gene>
    <name evidence="1" type="ORF">RHMOL_Rhmol10G0292100</name>
</gene>
<dbReference type="Proteomes" id="UP001062846">
    <property type="component" value="Chromosome 10"/>
</dbReference>
<protein>
    <submittedName>
        <fullName evidence="1">Uncharacterized protein</fullName>
    </submittedName>
</protein>
<evidence type="ECO:0000313" key="2">
    <source>
        <dbReference type="Proteomes" id="UP001062846"/>
    </source>
</evidence>
<comment type="caution">
    <text evidence="1">The sequence shown here is derived from an EMBL/GenBank/DDBJ whole genome shotgun (WGS) entry which is preliminary data.</text>
</comment>
<accession>A0ACC0M7N0</accession>
<reference evidence="1" key="1">
    <citation type="submission" date="2022-02" db="EMBL/GenBank/DDBJ databases">
        <title>Plant Genome Project.</title>
        <authorList>
            <person name="Zhang R.-G."/>
        </authorList>
    </citation>
    <scope>NUCLEOTIDE SEQUENCE</scope>
    <source>
        <strain evidence="1">AT1</strain>
    </source>
</reference>
<sequence>MSNKPPVNIDPSNEAKKAKRKAKSVEDILGIPKATGTRKGGRRRKQKCVVFRSTLAAAALSVSTEWINNRNRILLNESQAVRTPTKIMGTGYFGNDEEVISSIMVTDGEELLRATLAVHQTA</sequence>
<dbReference type="EMBL" id="CM046397">
    <property type="protein sequence ID" value="KAI8536894.1"/>
    <property type="molecule type" value="Genomic_DNA"/>
</dbReference>
<evidence type="ECO:0000313" key="1">
    <source>
        <dbReference type="EMBL" id="KAI8536894.1"/>
    </source>
</evidence>
<name>A0ACC0M7N0_RHOML</name>
<organism evidence="1 2">
    <name type="scientific">Rhododendron molle</name>
    <name type="common">Chinese azalea</name>
    <name type="synonym">Azalea mollis</name>
    <dbReference type="NCBI Taxonomy" id="49168"/>
    <lineage>
        <taxon>Eukaryota</taxon>
        <taxon>Viridiplantae</taxon>
        <taxon>Streptophyta</taxon>
        <taxon>Embryophyta</taxon>
        <taxon>Tracheophyta</taxon>
        <taxon>Spermatophyta</taxon>
        <taxon>Magnoliopsida</taxon>
        <taxon>eudicotyledons</taxon>
        <taxon>Gunneridae</taxon>
        <taxon>Pentapetalae</taxon>
        <taxon>asterids</taxon>
        <taxon>Ericales</taxon>
        <taxon>Ericaceae</taxon>
        <taxon>Ericoideae</taxon>
        <taxon>Rhodoreae</taxon>
        <taxon>Rhododendron</taxon>
    </lineage>
</organism>
<proteinExistence type="predicted"/>